<protein>
    <submittedName>
        <fullName evidence="1">Uncharacterized protein</fullName>
    </submittedName>
</protein>
<sequence>MKESCSGNELEKNYSDILLQGEAPKISASCPRELEIESSQQINRYISMWYRTKILGRLYNKLIKFKTKYDISTSVDKTTNGLEYLQTYNKYKSDGYLNFSGPQNNTLVFGFSLEIHTNFQATRNNFLNCSKYKNICEISGIGINTHLSFFRSDKHSLAIIALCRSPRGQTIWGNDCKLIRL</sequence>
<accession>A0A0L0CXU8</accession>
<dbReference type="OrthoDB" id="1366754at2759"/>
<evidence type="ECO:0000313" key="2">
    <source>
        <dbReference type="Proteomes" id="UP000054566"/>
    </source>
</evidence>
<dbReference type="EMBL" id="GG664390">
    <property type="protein sequence ID" value="KNC37118.1"/>
    <property type="molecule type" value="Genomic_DNA"/>
</dbReference>
<evidence type="ECO:0000313" key="1">
    <source>
        <dbReference type="EMBL" id="KNC37118.1"/>
    </source>
</evidence>
<gene>
    <name evidence="1" type="ORF">PFLG_01137</name>
</gene>
<proteinExistence type="predicted"/>
<reference evidence="2" key="2">
    <citation type="submission" date="2015-07" db="EMBL/GenBank/DDBJ databases">
        <title>The genome sequence of Plasmodium falciparum RAJ116.</title>
        <authorList>
            <consortium name="The Broad Institute Genome Sequencing Platform"/>
            <person name="Volkman S.K."/>
            <person name="Neafsey D.E."/>
            <person name="Dash A.P."/>
            <person name="Chitnis C.E."/>
            <person name="Hartl D.L."/>
            <person name="Young S.K."/>
            <person name="Kodira C.D."/>
            <person name="Zeng Q."/>
            <person name="Koehrsen M."/>
            <person name="Godfrey P."/>
            <person name="Alvarado L."/>
            <person name="Berlin A."/>
            <person name="Borenstein D."/>
            <person name="Chen Z."/>
            <person name="Engels R."/>
            <person name="Freedman E."/>
            <person name="Gellesch M."/>
            <person name="Goldberg J."/>
            <person name="Griggs A."/>
            <person name="Gujja S."/>
            <person name="Heiman D."/>
            <person name="Hepburn T."/>
            <person name="Howarth C."/>
            <person name="Jen D."/>
            <person name="Larson L."/>
            <person name="Lewis B."/>
            <person name="Mehta T."/>
            <person name="Park D."/>
            <person name="Pearson M."/>
            <person name="Roberts A."/>
            <person name="Saif S."/>
            <person name="Shea T."/>
            <person name="Shenoy N."/>
            <person name="Sisk P."/>
            <person name="Stolte C."/>
            <person name="Sykes S."/>
            <person name="Walk T."/>
            <person name="White J."/>
            <person name="Yandava C."/>
            <person name="Wirth D.F."/>
            <person name="Nusbaum C."/>
            <person name="Birren B."/>
        </authorList>
    </citation>
    <scope>NUCLEOTIDE SEQUENCE [LARGE SCALE GENOMIC DNA]</scope>
    <source>
        <strain evidence="2">RAJ116</strain>
    </source>
</reference>
<dbReference type="Proteomes" id="UP000054566">
    <property type="component" value="Unassembled WGS sequence"/>
</dbReference>
<dbReference type="AlphaFoldDB" id="A0A0L0CXU8"/>
<name>A0A0L0CXU8_PLAFA</name>
<organism evidence="1 2">
    <name type="scientific">Plasmodium falciparum RAJ116</name>
    <dbReference type="NCBI Taxonomy" id="580058"/>
    <lineage>
        <taxon>Eukaryota</taxon>
        <taxon>Sar</taxon>
        <taxon>Alveolata</taxon>
        <taxon>Apicomplexa</taxon>
        <taxon>Aconoidasida</taxon>
        <taxon>Haemosporida</taxon>
        <taxon>Plasmodiidae</taxon>
        <taxon>Plasmodium</taxon>
        <taxon>Plasmodium (Laverania)</taxon>
    </lineage>
</organism>
<reference evidence="2" key="1">
    <citation type="submission" date="2015-07" db="EMBL/GenBank/DDBJ databases">
        <title>Annotation of Plasmodium falciparum RAJ116.</title>
        <authorList>
            <consortium name="The Broad Institute Genome Sequencing Platform"/>
            <person name="Volkman S.K."/>
            <person name="Neafsey D.E."/>
            <person name="Dash A.P."/>
            <person name="Chitnis C.E."/>
            <person name="Hartl D.L."/>
            <person name="Young S.K."/>
            <person name="Zeng Q."/>
            <person name="Koehrsen M."/>
            <person name="Alvarado L."/>
            <person name="Berlin A."/>
            <person name="Borenstein D."/>
            <person name="Chapman S.B."/>
            <person name="Chen Z."/>
            <person name="Engels R."/>
            <person name="Freedman E."/>
            <person name="Gellesch M."/>
            <person name="Goldberg J."/>
            <person name="Griggs A."/>
            <person name="Gujja S."/>
            <person name="Heilman E.R."/>
            <person name="Heiman D.I."/>
            <person name="Howarth C."/>
            <person name="Jen D."/>
            <person name="Larson L."/>
            <person name="Mehta T."/>
            <person name="Neiman D."/>
            <person name="Park D."/>
            <person name="Pearson M."/>
            <person name="Roberts A."/>
            <person name="Saif S."/>
            <person name="Shea T."/>
            <person name="Shenoy N."/>
            <person name="Sisk P."/>
            <person name="Stolte C."/>
            <person name="Sykes S."/>
            <person name="Walk T."/>
            <person name="White J."/>
            <person name="Yandava C."/>
            <person name="Haas B."/>
            <person name="Henn M.R."/>
            <person name="Nusbaum C."/>
            <person name="Birren B."/>
        </authorList>
    </citation>
    <scope>NUCLEOTIDE SEQUENCE [LARGE SCALE GENOMIC DNA]</scope>
    <source>
        <strain evidence="2">RAJ116</strain>
    </source>
</reference>